<sequence length="266" mass="29637">MTLSTTRKRKRAQDDDYPPTQPREIRPPFCLDCGGRSHQGSCWPRCQNCAFCRKCGEIGHYWRHCSLFVPHKQWKQLKAKHKAYTRPRIESLNITMPVVNPEPVMNRETLNSAIREHLKVALDGLWRPVGHSLQTSPVINNVNIITKILPSELATRVIAPDTSLLQRVKPNPKTHQTTNRRPKSTKYSSGMSAAGRAAFGPPVFGQPASVGARISGPALSQKQPVSYPNWPILNETPFGTVFSKSLSSSMPEEKTGEKCASSSTEL</sequence>
<reference evidence="4" key="2">
    <citation type="journal article" date="2023" name="IMA Fungus">
        <title>Comparative genomic study of the Penicillium genus elucidates a diverse pangenome and 15 lateral gene transfer events.</title>
        <authorList>
            <person name="Petersen C."/>
            <person name="Sorensen T."/>
            <person name="Nielsen M.R."/>
            <person name="Sondergaard T.E."/>
            <person name="Sorensen J.L."/>
            <person name="Fitzpatrick D.A."/>
            <person name="Frisvad J.C."/>
            <person name="Nielsen K.L."/>
        </authorList>
    </citation>
    <scope>NUCLEOTIDE SEQUENCE</scope>
    <source>
        <strain evidence="4">IBT 22155</strain>
    </source>
</reference>
<dbReference type="EMBL" id="JAPQKL010000006">
    <property type="protein sequence ID" value="KAJ5124927.1"/>
    <property type="molecule type" value="Genomic_DNA"/>
</dbReference>
<reference evidence="4" key="1">
    <citation type="submission" date="2022-11" db="EMBL/GenBank/DDBJ databases">
        <authorList>
            <person name="Petersen C."/>
        </authorList>
    </citation>
    <scope>NUCLEOTIDE SEQUENCE</scope>
    <source>
        <strain evidence="4">IBT 22155</strain>
    </source>
</reference>
<dbReference type="GO" id="GO:0008270">
    <property type="term" value="F:zinc ion binding"/>
    <property type="evidence" value="ECO:0007669"/>
    <property type="project" value="UniProtKB-KW"/>
</dbReference>
<accession>A0A9W9GNW7</accession>
<gene>
    <name evidence="4" type="ORF">N7515_008752</name>
</gene>
<protein>
    <recommendedName>
        <fullName evidence="3">CCHC-type domain-containing protein</fullName>
    </recommendedName>
</protein>
<keyword evidence="1" id="KW-0863">Zinc-finger</keyword>
<feature type="region of interest" description="Disordered" evidence="2">
    <location>
        <begin position="168"/>
        <end position="192"/>
    </location>
</feature>
<evidence type="ECO:0000256" key="2">
    <source>
        <dbReference type="SAM" id="MobiDB-lite"/>
    </source>
</evidence>
<comment type="caution">
    <text evidence="4">The sequence shown here is derived from an EMBL/GenBank/DDBJ whole genome shotgun (WGS) entry which is preliminary data.</text>
</comment>
<feature type="region of interest" description="Disordered" evidence="2">
    <location>
        <begin position="243"/>
        <end position="266"/>
    </location>
</feature>
<evidence type="ECO:0000313" key="5">
    <source>
        <dbReference type="Proteomes" id="UP001149079"/>
    </source>
</evidence>
<dbReference type="PROSITE" id="PS50158">
    <property type="entry name" value="ZF_CCHC"/>
    <property type="match status" value="1"/>
</dbReference>
<dbReference type="GO" id="GO:0003676">
    <property type="term" value="F:nucleic acid binding"/>
    <property type="evidence" value="ECO:0007669"/>
    <property type="project" value="InterPro"/>
</dbReference>
<dbReference type="AlphaFoldDB" id="A0A9W9GNW7"/>
<organism evidence="4 5">
    <name type="scientific">Penicillium bovifimosum</name>
    <dbReference type="NCBI Taxonomy" id="126998"/>
    <lineage>
        <taxon>Eukaryota</taxon>
        <taxon>Fungi</taxon>
        <taxon>Dikarya</taxon>
        <taxon>Ascomycota</taxon>
        <taxon>Pezizomycotina</taxon>
        <taxon>Eurotiomycetes</taxon>
        <taxon>Eurotiomycetidae</taxon>
        <taxon>Eurotiales</taxon>
        <taxon>Aspergillaceae</taxon>
        <taxon>Penicillium</taxon>
    </lineage>
</organism>
<feature type="compositionally biased region" description="Basic residues" evidence="2">
    <location>
        <begin position="1"/>
        <end position="11"/>
    </location>
</feature>
<feature type="region of interest" description="Disordered" evidence="2">
    <location>
        <begin position="1"/>
        <end position="23"/>
    </location>
</feature>
<dbReference type="RefSeq" id="XP_056519326.1">
    <property type="nucleotide sequence ID" value="XM_056669496.1"/>
</dbReference>
<feature type="domain" description="CCHC-type" evidence="3">
    <location>
        <begin position="52"/>
        <end position="65"/>
    </location>
</feature>
<evidence type="ECO:0000313" key="4">
    <source>
        <dbReference type="EMBL" id="KAJ5124927.1"/>
    </source>
</evidence>
<dbReference type="GeneID" id="81408666"/>
<keyword evidence="1" id="KW-0479">Metal-binding</keyword>
<name>A0A9W9GNW7_9EURO</name>
<dbReference type="OrthoDB" id="4358295at2759"/>
<evidence type="ECO:0000259" key="3">
    <source>
        <dbReference type="PROSITE" id="PS50158"/>
    </source>
</evidence>
<keyword evidence="5" id="KW-1185">Reference proteome</keyword>
<dbReference type="Proteomes" id="UP001149079">
    <property type="component" value="Unassembled WGS sequence"/>
</dbReference>
<keyword evidence="1" id="KW-0862">Zinc</keyword>
<proteinExistence type="predicted"/>
<dbReference type="InterPro" id="IPR001878">
    <property type="entry name" value="Znf_CCHC"/>
</dbReference>
<evidence type="ECO:0000256" key="1">
    <source>
        <dbReference type="PROSITE-ProRule" id="PRU00047"/>
    </source>
</evidence>